<dbReference type="WBParaSite" id="PgR037_g007_t07">
    <property type="protein sequence ID" value="PgR037_g007_t07"/>
    <property type="gene ID" value="PgR037_g007"/>
</dbReference>
<reference evidence="3 4" key="1">
    <citation type="submission" date="2022-11" db="UniProtKB">
        <authorList>
            <consortium name="WormBaseParasite"/>
        </authorList>
    </citation>
    <scope>IDENTIFICATION</scope>
</reference>
<dbReference type="Proteomes" id="UP000887569">
    <property type="component" value="Unplaced"/>
</dbReference>
<feature type="region of interest" description="Disordered" evidence="1">
    <location>
        <begin position="177"/>
        <end position="247"/>
    </location>
</feature>
<evidence type="ECO:0000313" key="5">
    <source>
        <dbReference type="WBParaSite" id="PgR037_g007_t07"/>
    </source>
</evidence>
<dbReference type="AlphaFoldDB" id="A0A915BEQ7"/>
<dbReference type="WBParaSite" id="PgR037_g007_t03">
    <property type="protein sequence ID" value="PgR037_g007_t03"/>
    <property type="gene ID" value="PgR037_g007"/>
</dbReference>
<evidence type="ECO:0000313" key="4">
    <source>
        <dbReference type="WBParaSite" id="PgR037_g007_t05"/>
    </source>
</evidence>
<name>A0A915BEQ7_PARUN</name>
<dbReference type="WBParaSite" id="PgR037_g007_t05">
    <property type="protein sequence ID" value="PgR037_g007_t05"/>
    <property type="gene ID" value="PgR037_g007"/>
</dbReference>
<feature type="compositionally biased region" description="Polar residues" evidence="1">
    <location>
        <begin position="368"/>
        <end position="378"/>
    </location>
</feature>
<evidence type="ECO:0000256" key="1">
    <source>
        <dbReference type="SAM" id="MobiDB-lite"/>
    </source>
</evidence>
<organism evidence="2 5">
    <name type="scientific">Parascaris univalens</name>
    <name type="common">Nematode worm</name>
    <dbReference type="NCBI Taxonomy" id="6257"/>
    <lineage>
        <taxon>Eukaryota</taxon>
        <taxon>Metazoa</taxon>
        <taxon>Ecdysozoa</taxon>
        <taxon>Nematoda</taxon>
        <taxon>Chromadorea</taxon>
        <taxon>Rhabditida</taxon>
        <taxon>Spirurina</taxon>
        <taxon>Ascaridomorpha</taxon>
        <taxon>Ascaridoidea</taxon>
        <taxon>Ascarididae</taxon>
        <taxon>Parascaris</taxon>
    </lineage>
</organism>
<protein>
    <submittedName>
        <fullName evidence="3 4">C2H2-type domain-containing protein</fullName>
    </submittedName>
</protein>
<feature type="region of interest" description="Disordered" evidence="1">
    <location>
        <begin position="726"/>
        <end position="757"/>
    </location>
</feature>
<feature type="compositionally biased region" description="Polar residues" evidence="1">
    <location>
        <begin position="741"/>
        <end position="755"/>
    </location>
</feature>
<evidence type="ECO:0000313" key="3">
    <source>
        <dbReference type="WBParaSite" id="PgR037_g007_t03"/>
    </source>
</evidence>
<feature type="compositionally biased region" description="Basic residues" evidence="1">
    <location>
        <begin position="206"/>
        <end position="216"/>
    </location>
</feature>
<proteinExistence type="predicted"/>
<feature type="compositionally biased region" description="Basic and acidic residues" evidence="1">
    <location>
        <begin position="217"/>
        <end position="228"/>
    </location>
</feature>
<accession>A0A915BEQ7</accession>
<sequence length="1190" mass="127913">MSSDEDSEHVEGLPWDAWLAATRAHPTSHRLHIAEIGFDAASMPSQKAVCYGYYPSIEVNSMLLVKCKHCGMLLKDVGFGHHMRSRHGFRAESPASSDECQSFLLSPPHHIPSPRLNESAILSPPYRKPSTSYQMSSAVEDRAASLASRTISPRYSIEQRDDLKLSLRVSRREMPIENGPEVPICEGDVKSKPATADSSKQVNGRVKQKKKKKRKRDSSEEDHISLEHLRRKKRLEAQKPSCTETAPCTSSALHLETSTITEKEVGVATERSPRLRSPASVFSLSSRVPVTSSLNEDSHATAVSASNTISRLSPLAVGDASRAGGTLLTNSPRASPRPSTNLLTASLHSASSREQSASLSTFEAVSPEPTQGQDSSVVQRFRRSPVIATGRSAISSVPRRMPLECALLTSPNQHSMMLTSRANTTSMRSPIPHLSSAEQKSFLISPAVGSLTVTSAAYGSSIAVAAPANFTYAAGGGVLDERQREDEEQYSQMRAMVNGLKGEYEERDVDETLAPEEQAQEVGNEFANAVASTMRLTAVASMSDDEHIVFEDEMNENGRNVIVPKLEVIESSSSSASVVALSPEGQHSEMEVEDVLLREEESEEELDASLSLPPTLTREQPFVAPPLQHRRTHIFLTAAPPYRRVHRSCSSPPSGDSSGLVAQRDFFSQRRHEDWKYASTRMMFARALGVPLNYPPPARSSPPAIVSASQSPRSHDIRTKMEVISPIPSDGSECRSAPSRDINNTNEFSQVTSERSGSEIRCALQQGRTRVSPSEALVATTVDGSSAAVSSSVSISADSANRLQSDTSFRLPTTTFNTNAAAMRGASTLNGMAIRGFEQQQLNGTRVYRAVRGMLRKGGTPTSLSSLHTSPQQHQSQARYLYVHTSTPSPTTASSESASIFASSDAGIGTDIMECDEQQLDVIQSSQKRSNGRLLRQISTQRLYDLPSILKMRVSLHQPIVANEAVLTTVTPLSAYSSPRLVTRQTIESSPILDGPPLFASPTITTRAYVDNGRAGRNTHSYAISSAGACVNRGAVLLSKGVQGLTTTQRGLPIVQSFRRAHRLIANRSVKAFTNGVGGASGMGTIALLGRPTTTQAVIVDQHRGSATPSTTASNCIRSTTALAGIRTGPRTVTVVPVLSRYSPANASTSSPTLTGGATTVCRSSSQSIASAANASAACLSKYAAQPHTC</sequence>
<keyword evidence="2" id="KW-1185">Reference proteome</keyword>
<feature type="region of interest" description="Disordered" evidence="1">
    <location>
        <begin position="358"/>
        <end position="378"/>
    </location>
</feature>
<evidence type="ECO:0000313" key="2">
    <source>
        <dbReference type="Proteomes" id="UP000887569"/>
    </source>
</evidence>